<dbReference type="Proteomes" id="UP000198287">
    <property type="component" value="Unassembled WGS sequence"/>
</dbReference>
<accession>A0A226D2Y2</accession>
<comment type="caution">
    <text evidence="2">The sequence shown here is derived from an EMBL/GenBank/DDBJ whole genome shotgun (WGS) entry which is preliminary data.</text>
</comment>
<keyword evidence="1" id="KW-1133">Transmembrane helix</keyword>
<proteinExistence type="predicted"/>
<keyword evidence="3" id="KW-1185">Reference proteome</keyword>
<gene>
    <name evidence="2" type="ORF">Fcan01_25233</name>
</gene>
<dbReference type="AlphaFoldDB" id="A0A226D2Y2"/>
<evidence type="ECO:0000256" key="1">
    <source>
        <dbReference type="SAM" id="Phobius"/>
    </source>
</evidence>
<dbReference type="EMBL" id="LNIX01000036">
    <property type="protein sequence ID" value="OXA39945.1"/>
    <property type="molecule type" value="Genomic_DNA"/>
</dbReference>
<reference evidence="2 3" key="1">
    <citation type="submission" date="2015-12" db="EMBL/GenBank/DDBJ databases">
        <title>The genome of Folsomia candida.</title>
        <authorList>
            <person name="Faddeeva A."/>
            <person name="Derks M.F."/>
            <person name="Anvar Y."/>
            <person name="Smit S."/>
            <person name="Van Straalen N."/>
            <person name="Roelofs D."/>
        </authorList>
    </citation>
    <scope>NUCLEOTIDE SEQUENCE [LARGE SCALE GENOMIC DNA]</scope>
    <source>
        <strain evidence="2 3">VU population</strain>
        <tissue evidence="2">Whole body</tissue>
    </source>
</reference>
<evidence type="ECO:0000313" key="2">
    <source>
        <dbReference type="EMBL" id="OXA39945.1"/>
    </source>
</evidence>
<name>A0A226D2Y2_FOLCA</name>
<protein>
    <submittedName>
        <fullName evidence="2">Uncharacterized protein</fullName>
    </submittedName>
</protein>
<feature type="transmembrane region" description="Helical" evidence="1">
    <location>
        <begin position="620"/>
        <end position="642"/>
    </location>
</feature>
<sequence>MLFTIPDIATSNDFPTPKYEHNTPISFRLMDQVISDINVQTFNQLQILQRLFTANGIGTEDIKPKNISHNITTTSANAEDTEKLWMDGWREALEDRKVGKKRLTRSTSTQTFGYEMSKMYVNMTPLKKSYHTKDKRFAPGLLVPMATVGRTLFSSGLKELFISSGSILPLLKMTVQHMPTFFKPFMDIPKFISEFVANRKRAGKETESLHEKFDSTYDLARNSASAGSYEDLRHIVKSMQESNWRLFQQSSKLSSMTIMTLGQALTFSSCRDGKIPMLVIPPNLLYKKLKLYQKHLDDEYLKNETINRDAEELVIQPNEYMTMFNLNNVADCRLDDFGCVVAVKVFLKSKSANYKIYNFKSKLLPVPNIPSDIDEDYCSPKNSPLCRLPYSTNADVPNQYCLTTLMQGGSSAELKAACPVTCRAGSRTTSVQENKDTIIVSHLPHTGSFVNCENGRQYRLTHNFTVGALRISLACGCQLRHNGKLVGRSIQKTCNRALPPFQVDHVLPVQLTNLDDWMPDFHNGFKGMRFRSSENLIDNSFTPFSKACDSPPEVFLPRKYLPFVIIPIVSAIASWVAIICLFCRYRLLQNAILVFASTSQVNGAPNEKQHRHEDSDEEVLLEYIILGLIGFYTVPLTLHFFWKKVRQQFDSMVADAAARHIEIEDSEV</sequence>
<keyword evidence="1" id="KW-0812">Transmembrane</keyword>
<evidence type="ECO:0000313" key="3">
    <source>
        <dbReference type="Proteomes" id="UP000198287"/>
    </source>
</evidence>
<keyword evidence="1" id="KW-0472">Membrane</keyword>
<organism evidence="2 3">
    <name type="scientific">Folsomia candida</name>
    <name type="common">Springtail</name>
    <dbReference type="NCBI Taxonomy" id="158441"/>
    <lineage>
        <taxon>Eukaryota</taxon>
        <taxon>Metazoa</taxon>
        <taxon>Ecdysozoa</taxon>
        <taxon>Arthropoda</taxon>
        <taxon>Hexapoda</taxon>
        <taxon>Collembola</taxon>
        <taxon>Entomobryomorpha</taxon>
        <taxon>Isotomoidea</taxon>
        <taxon>Isotomidae</taxon>
        <taxon>Proisotominae</taxon>
        <taxon>Folsomia</taxon>
    </lineage>
</organism>
<feature type="transmembrane region" description="Helical" evidence="1">
    <location>
        <begin position="560"/>
        <end position="583"/>
    </location>
</feature>